<keyword evidence="9" id="KW-1185">Reference proteome</keyword>
<evidence type="ECO:0000313" key="9">
    <source>
        <dbReference type="Proteomes" id="UP001583193"/>
    </source>
</evidence>
<comment type="caution">
    <text evidence="8">The sequence shown here is derived from an EMBL/GenBank/DDBJ whole genome shotgun (WGS) entry which is preliminary data.</text>
</comment>
<keyword evidence="6 7" id="KW-0472">Membrane</keyword>
<evidence type="ECO:0000256" key="7">
    <source>
        <dbReference type="SAM" id="Phobius"/>
    </source>
</evidence>
<dbReference type="SUPFAM" id="SSF53448">
    <property type="entry name" value="Nucleotide-diphospho-sugar transferases"/>
    <property type="match status" value="1"/>
</dbReference>
<evidence type="ECO:0000256" key="6">
    <source>
        <dbReference type="ARBA" id="ARBA00023136"/>
    </source>
</evidence>
<dbReference type="Gene3D" id="3.90.550.20">
    <property type="match status" value="1"/>
</dbReference>
<evidence type="ECO:0000256" key="5">
    <source>
        <dbReference type="ARBA" id="ARBA00022989"/>
    </source>
</evidence>
<comment type="subcellular location">
    <subcellularLocation>
        <location evidence="1">Membrane</location>
    </subcellularLocation>
</comment>
<dbReference type="Pfam" id="PF04488">
    <property type="entry name" value="Gly_transf_sug"/>
    <property type="match status" value="1"/>
</dbReference>
<gene>
    <name evidence="8" type="primary">CSH1_4</name>
    <name evidence="8" type="ORF">Plec18167_008437</name>
</gene>
<name>A0ABR3WX05_9EURO</name>
<evidence type="ECO:0000256" key="3">
    <source>
        <dbReference type="ARBA" id="ARBA00022679"/>
    </source>
</evidence>
<evidence type="ECO:0000313" key="8">
    <source>
        <dbReference type="EMBL" id="KAL1867971.1"/>
    </source>
</evidence>
<reference evidence="8 9" key="1">
    <citation type="journal article" date="2024" name="IMA Fungus">
        <title>IMA Genome - F19 : A genome assembly and annotation guide to empower mycologists, including annotated draft genome sequences of Ceratocystis pirilliformis, Diaporthe australafricana, Fusarium ophioides, Paecilomyces lecythidis, and Sporothrix stenoceras.</title>
        <authorList>
            <person name="Aylward J."/>
            <person name="Wilson A.M."/>
            <person name="Visagie C.M."/>
            <person name="Spraker J."/>
            <person name="Barnes I."/>
            <person name="Buitendag C."/>
            <person name="Ceriani C."/>
            <person name="Del Mar Angel L."/>
            <person name="du Plessis D."/>
            <person name="Fuchs T."/>
            <person name="Gasser K."/>
            <person name="Kramer D."/>
            <person name="Li W."/>
            <person name="Munsamy K."/>
            <person name="Piso A."/>
            <person name="Price J.L."/>
            <person name="Sonnekus B."/>
            <person name="Thomas C."/>
            <person name="van der Nest A."/>
            <person name="van Dijk A."/>
            <person name="van Heerden A."/>
            <person name="van Vuuren N."/>
            <person name="Yilmaz N."/>
            <person name="Duong T.A."/>
            <person name="van der Merwe N.A."/>
            <person name="Wingfield M.J."/>
            <person name="Wingfield B.D."/>
        </authorList>
    </citation>
    <scope>NUCLEOTIDE SEQUENCE [LARGE SCALE GENOMIC DNA]</scope>
    <source>
        <strain evidence="8 9">CMW 18167</strain>
    </source>
</reference>
<dbReference type="EMBL" id="JAVDPF010000041">
    <property type="protein sequence ID" value="KAL1867971.1"/>
    <property type="molecule type" value="Genomic_DNA"/>
</dbReference>
<proteinExistence type="inferred from homology"/>
<dbReference type="Proteomes" id="UP001583193">
    <property type="component" value="Unassembled WGS sequence"/>
</dbReference>
<comment type="similarity">
    <text evidence="2">Belongs to the glycosyltransferase 32 family.</text>
</comment>
<dbReference type="InterPro" id="IPR051706">
    <property type="entry name" value="Glycosyltransferase_domain"/>
</dbReference>
<accession>A0ABR3WX05</accession>
<evidence type="ECO:0000256" key="2">
    <source>
        <dbReference type="ARBA" id="ARBA00009003"/>
    </source>
</evidence>
<keyword evidence="3" id="KW-0808">Transferase</keyword>
<keyword evidence="4 7" id="KW-0812">Transmembrane</keyword>
<dbReference type="InterPro" id="IPR029044">
    <property type="entry name" value="Nucleotide-diphossugar_trans"/>
</dbReference>
<dbReference type="InterPro" id="IPR007577">
    <property type="entry name" value="GlycoTrfase_DXD_sugar-bd_CS"/>
</dbReference>
<evidence type="ECO:0000256" key="4">
    <source>
        <dbReference type="ARBA" id="ARBA00022692"/>
    </source>
</evidence>
<protein>
    <submittedName>
        <fullName evidence="8">CSG1/SUR1-like protein</fullName>
    </submittedName>
</protein>
<feature type="transmembrane region" description="Helical" evidence="7">
    <location>
        <begin position="266"/>
        <end position="288"/>
    </location>
</feature>
<dbReference type="PANTHER" id="PTHR32385">
    <property type="entry name" value="MANNOSYL PHOSPHORYLINOSITOL CERAMIDE SYNTHASE"/>
    <property type="match status" value="1"/>
</dbReference>
<organism evidence="8 9">
    <name type="scientific">Paecilomyces lecythidis</name>
    <dbReference type="NCBI Taxonomy" id="3004212"/>
    <lineage>
        <taxon>Eukaryota</taxon>
        <taxon>Fungi</taxon>
        <taxon>Dikarya</taxon>
        <taxon>Ascomycota</taxon>
        <taxon>Pezizomycotina</taxon>
        <taxon>Eurotiomycetes</taxon>
        <taxon>Eurotiomycetidae</taxon>
        <taxon>Eurotiales</taxon>
        <taxon>Thermoascaceae</taxon>
        <taxon>Paecilomyces</taxon>
    </lineage>
</organism>
<sequence>MRRGLLIFLLINLLILFFLVRSVSTLLSLLVEDATADAIHFSPNSSLIEQRPQIIPKIIHQTYKNETIPEVWADAQQSCIDLHPDYEYMLWTDEKSRDFIAAEYPWFLKTFDGYTYPIQRADSIRYFILAHYGGTYIDLDDGCNRRLDPLLAYPAWVRRTVPTGISNDAMGSVPGHPFFQRVIESLQHYDHHWLLPYITVMYSTGPLFLSVIWKEYMQDSPSEMNRVRVLMPDEYKKHSWSFFTHHTGNSWHGKDARLIFWMGEHWMLLTFCGFLLAAVVGLCLFWVYSRIVDHRYIEIPSAIRMNSLSSSPSRVARDRMPMLLRTVNLKGDQDIEISLEHGFRED</sequence>
<dbReference type="PANTHER" id="PTHR32385:SF20">
    <property type="entry name" value="MANNOSYL PHOSPHORYLINOSITOL CERAMIDE SYNTHASE CSH1-RELATED"/>
    <property type="match status" value="1"/>
</dbReference>
<keyword evidence="5 7" id="KW-1133">Transmembrane helix</keyword>
<evidence type="ECO:0000256" key="1">
    <source>
        <dbReference type="ARBA" id="ARBA00004370"/>
    </source>
</evidence>